<keyword evidence="1" id="KW-0238">DNA-binding</keyword>
<dbReference type="Proteomes" id="UP000886787">
    <property type="component" value="Unassembled WGS sequence"/>
</dbReference>
<dbReference type="InterPro" id="IPR010982">
    <property type="entry name" value="Lambda_DNA-bd_dom_sf"/>
</dbReference>
<reference evidence="3" key="1">
    <citation type="submission" date="2020-10" db="EMBL/GenBank/DDBJ databases">
        <authorList>
            <person name="Gilroy R."/>
        </authorList>
    </citation>
    <scope>NUCLEOTIDE SEQUENCE</scope>
    <source>
        <strain evidence="3">ChiSjej1B19-3389</strain>
    </source>
</reference>
<evidence type="ECO:0000259" key="2">
    <source>
        <dbReference type="PROSITE" id="PS50943"/>
    </source>
</evidence>
<name>A0A9D0ZIZ2_9FIRM</name>
<protein>
    <submittedName>
        <fullName evidence="3">Helix-turn-helix transcriptional regulator</fullName>
    </submittedName>
</protein>
<dbReference type="SMART" id="SM00530">
    <property type="entry name" value="HTH_XRE"/>
    <property type="match status" value="1"/>
</dbReference>
<dbReference type="Gene3D" id="1.10.260.40">
    <property type="entry name" value="lambda repressor-like DNA-binding domains"/>
    <property type="match status" value="1"/>
</dbReference>
<dbReference type="CDD" id="cd00093">
    <property type="entry name" value="HTH_XRE"/>
    <property type="match status" value="1"/>
</dbReference>
<dbReference type="PROSITE" id="PS50943">
    <property type="entry name" value="HTH_CROC1"/>
    <property type="match status" value="1"/>
</dbReference>
<dbReference type="SUPFAM" id="SSF47413">
    <property type="entry name" value="lambda repressor-like DNA-binding domains"/>
    <property type="match status" value="1"/>
</dbReference>
<sequence>MPFCDTLRNLIDERGLTQKQLAQALEIPVSTLGGYVQGTSEPDFETLKLFANYFNVSADYLLNLKIGNTQSHLENELLRIFRSLSTEQQELYLEQGKAFIRINAKEDVKSSKSTLQGKNNEG</sequence>
<dbReference type="InterPro" id="IPR001387">
    <property type="entry name" value="Cro/C1-type_HTH"/>
</dbReference>
<evidence type="ECO:0000256" key="1">
    <source>
        <dbReference type="ARBA" id="ARBA00023125"/>
    </source>
</evidence>
<comment type="caution">
    <text evidence="3">The sequence shown here is derived from an EMBL/GenBank/DDBJ whole genome shotgun (WGS) entry which is preliminary data.</text>
</comment>
<feature type="domain" description="HTH cro/C1-type" evidence="2">
    <location>
        <begin position="7"/>
        <end position="61"/>
    </location>
</feature>
<dbReference type="AlphaFoldDB" id="A0A9D0ZIZ2"/>
<dbReference type="Pfam" id="PF01381">
    <property type="entry name" value="HTH_3"/>
    <property type="match status" value="1"/>
</dbReference>
<gene>
    <name evidence="3" type="ORF">IAD32_07545</name>
</gene>
<organism evidence="3 4">
    <name type="scientific">Candidatus Scatavimonas merdigallinarum</name>
    <dbReference type="NCBI Taxonomy" id="2840914"/>
    <lineage>
        <taxon>Bacteria</taxon>
        <taxon>Bacillati</taxon>
        <taxon>Bacillota</taxon>
        <taxon>Clostridia</taxon>
        <taxon>Eubacteriales</taxon>
        <taxon>Oscillospiraceae</taxon>
        <taxon>Oscillospiraceae incertae sedis</taxon>
        <taxon>Candidatus Scatavimonas</taxon>
    </lineage>
</organism>
<dbReference type="EMBL" id="DVFW01000038">
    <property type="protein sequence ID" value="HIQ81116.1"/>
    <property type="molecule type" value="Genomic_DNA"/>
</dbReference>
<dbReference type="PANTHER" id="PTHR46558:SF11">
    <property type="entry name" value="HTH-TYPE TRANSCRIPTIONAL REGULATOR XRE"/>
    <property type="match status" value="1"/>
</dbReference>
<dbReference type="GO" id="GO:0003677">
    <property type="term" value="F:DNA binding"/>
    <property type="evidence" value="ECO:0007669"/>
    <property type="project" value="UniProtKB-KW"/>
</dbReference>
<dbReference type="PANTHER" id="PTHR46558">
    <property type="entry name" value="TRACRIPTIONAL REGULATORY PROTEIN-RELATED-RELATED"/>
    <property type="match status" value="1"/>
</dbReference>
<reference evidence="3" key="2">
    <citation type="journal article" date="2021" name="PeerJ">
        <title>Extensive microbial diversity within the chicken gut microbiome revealed by metagenomics and culture.</title>
        <authorList>
            <person name="Gilroy R."/>
            <person name="Ravi A."/>
            <person name="Getino M."/>
            <person name="Pursley I."/>
            <person name="Horton D.L."/>
            <person name="Alikhan N.F."/>
            <person name="Baker D."/>
            <person name="Gharbi K."/>
            <person name="Hall N."/>
            <person name="Watson M."/>
            <person name="Adriaenssens E.M."/>
            <person name="Foster-Nyarko E."/>
            <person name="Jarju S."/>
            <person name="Secka A."/>
            <person name="Antonio M."/>
            <person name="Oren A."/>
            <person name="Chaudhuri R.R."/>
            <person name="La Ragione R."/>
            <person name="Hildebrand F."/>
            <person name="Pallen M.J."/>
        </authorList>
    </citation>
    <scope>NUCLEOTIDE SEQUENCE</scope>
    <source>
        <strain evidence="3">ChiSjej1B19-3389</strain>
    </source>
</reference>
<evidence type="ECO:0000313" key="3">
    <source>
        <dbReference type="EMBL" id="HIQ81116.1"/>
    </source>
</evidence>
<accession>A0A9D0ZIZ2</accession>
<proteinExistence type="predicted"/>
<evidence type="ECO:0000313" key="4">
    <source>
        <dbReference type="Proteomes" id="UP000886787"/>
    </source>
</evidence>